<dbReference type="RefSeq" id="WP_313915998.1">
    <property type="nucleotide sequence ID" value="NZ_CP135076.1"/>
</dbReference>
<dbReference type="CDD" id="cd07344">
    <property type="entry name" value="M48_yhfN_like"/>
    <property type="match status" value="1"/>
</dbReference>
<dbReference type="Pfam" id="PF01863">
    <property type="entry name" value="YgjP-like"/>
    <property type="match status" value="1"/>
</dbReference>
<dbReference type="PANTHER" id="PTHR30399">
    <property type="entry name" value="UNCHARACTERIZED PROTEIN YGJP"/>
    <property type="match status" value="1"/>
</dbReference>
<proteinExistence type="predicted"/>
<evidence type="ECO:0000313" key="2">
    <source>
        <dbReference type="EMBL" id="WNO53990.1"/>
    </source>
</evidence>
<dbReference type="Proteomes" id="UP001302249">
    <property type="component" value="Chromosome"/>
</dbReference>
<dbReference type="EC" id="3.4.-.-" evidence="2"/>
<name>A0ABZ0B9A5_9SPHN</name>
<organism evidence="2 3">
    <name type="scientific">Stakelama saccharophila</name>
    <dbReference type="NCBI Taxonomy" id="3075605"/>
    <lineage>
        <taxon>Bacteria</taxon>
        <taxon>Pseudomonadati</taxon>
        <taxon>Pseudomonadota</taxon>
        <taxon>Alphaproteobacteria</taxon>
        <taxon>Sphingomonadales</taxon>
        <taxon>Sphingomonadaceae</taxon>
        <taxon>Stakelama</taxon>
    </lineage>
</organism>
<gene>
    <name evidence="2" type="ORF">RPR59_01640</name>
</gene>
<sequence length="209" mass="23206">MRLSVDPATGTVRLTIPKRASERAALAWAATQKRWIAAQRARLPRPVPFADGALLPLDDRDVRLTWRADAPRGPELVGDRLLVGGPEHALARRTERWLRERALAVLRAETIEFAARAGVTVTGVAIGDPRGRWGSCSSDGAIRYSWRLILAPAHVRRATVAHEIAHRVHMNHSPAFHALVAAIADEDPQAARAWLRRHGARLHWFGREP</sequence>
<accession>A0ABZ0B9A5</accession>
<feature type="domain" description="YgjP-like metallopeptidase" evidence="1">
    <location>
        <begin position="2"/>
        <end position="198"/>
    </location>
</feature>
<dbReference type="EMBL" id="CP135076">
    <property type="protein sequence ID" value="WNO53990.1"/>
    <property type="molecule type" value="Genomic_DNA"/>
</dbReference>
<dbReference type="PANTHER" id="PTHR30399:SF1">
    <property type="entry name" value="UTP PYROPHOSPHATASE"/>
    <property type="match status" value="1"/>
</dbReference>
<dbReference type="InterPro" id="IPR053136">
    <property type="entry name" value="UTP_pyrophosphatase-like"/>
</dbReference>
<keyword evidence="3" id="KW-1185">Reference proteome</keyword>
<keyword evidence="2" id="KW-0482">Metalloprotease</keyword>
<evidence type="ECO:0000259" key="1">
    <source>
        <dbReference type="Pfam" id="PF01863"/>
    </source>
</evidence>
<dbReference type="InterPro" id="IPR002725">
    <property type="entry name" value="YgjP-like_metallopeptidase"/>
</dbReference>
<keyword evidence="2" id="KW-0645">Protease</keyword>
<dbReference type="GO" id="GO:0008237">
    <property type="term" value="F:metallopeptidase activity"/>
    <property type="evidence" value="ECO:0007669"/>
    <property type="project" value="UniProtKB-KW"/>
</dbReference>
<evidence type="ECO:0000313" key="3">
    <source>
        <dbReference type="Proteomes" id="UP001302249"/>
    </source>
</evidence>
<reference evidence="2 3" key="1">
    <citation type="submission" date="2023-09" db="EMBL/GenBank/DDBJ databases">
        <authorList>
            <person name="Rey-Velasco X."/>
        </authorList>
    </citation>
    <scope>NUCLEOTIDE SEQUENCE [LARGE SCALE GENOMIC DNA]</scope>
    <source>
        <strain evidence="2 3">W311</strain>
    </source>
</reference>
<protein>
    <submittedName>
        <fullName evidence="2">SprT family zinc-dependent metalloprotease</fullName>
        <ecNumber evidence="2">3.4.-.-</ecNumber>
    </submittedName>
</protein>
<dbReference type="Gene3D" id="3.30.2010.10">
    <property type="entry name" value="Metalloproteases ('zincins'), catalytic domain"/>
    <property type="match status" value="1"/>
</dbReference>
<keyword evidence="2" id="KW-0378">Hydrolase</keyword>